<keyword evidence="2" id="KW-1185">Reference proteome</keyword>
<organism evidence="1 2">
    <name type="scientific">Vibrio ostreae</name>
    <dbReference type="NCBI Taxonomy" id="2841925"/>
    <lineage>
        <taxon>Bacteria</taxon>
        <taxon>Pseudomonadati</taxon>
        <taxon>Pseudomonadota</taxon>
        <taxon>Gammaproteobacteria</taxon>
        <taxon>Vibrionales</taxon>
        <taxon>Vibrionaceae</taxon>
        <taxon>Vibrio</taxon>
    </lineage>
</organism>
<reference evidence="1" key="1">
    <citation type="submission" date="2021-06" db="EMBL/GenBank/DDBJ databases">
        <title>Vibrio nov. sp., novel gut bacterium isolated from Yellow Sea oyster.</title>
        <authorList>
            <person name="Muhammad N."/>
            <person name="Nguyen T.H."/>
            <person name="Lee Y.-J."/>
            <person name="Ko J."/>
            <person name="Kim S.-G."/>
        </authorList>
    </citation>
    <scope>NUCLEOTIDE SEQUENCE</scope>
    <source>
        <strain evidence="1">OG9-811</strain>
    </source>
</reference>
<proteinExistence type="predicted"/>
<accession>A0A975YLU5</accession>
<evidence type="ECO:0000313" key="2">
    <source>
        <dbReference type="Proteomes" id="UP000694232"/>
    </source>
</evidence>
<name>A0A975YLU5_9VIBR</name>
<dbReference type="KEGG" id="vos:KNV97_06130"/>
<evidence type="ECO:0000313" key="1">
    <source>
        <dbReference type="EMBL" id="QXO15964.1"/>
    </source>
</evidence>
<dbReference type="Proteomes" id="UP000694232">
    <property type="component" value="Chromosome 2"/>
</dbReference>
<dbReference type="EMBL" id="CP076642">
    <property type="protein sequence ID" value="QXO15964.1"/>
    <property type="molecule type" value="Genomic_DNA"/>
</dbReference>
<dbReference type="AlphaFoldDB" id="A0A975YLU5"/>
<sequence>MISGKSPTQAAVMGIVVGLVISPWRASTRINWVDLIGVMQETLTNTLPIVAAVASAGIVIGGF</sequence>
<protein>
    <submittedName>
        <fullName evidence="1">TRAP transporter large permease subunit</fullName>
    </submittedName>
</protein>
<dbReference type="RefSeq" id="WP_218561800.1">
    <property type="nucleotide sequence ID" value="NZ_CP076642.1"/>
</dbReference>
<gene>
    <name evidence="1" type="ORF">KNV97_06130</name>
</gene>